<reference evidence="5 6" key="1">
    <citation type="journal article" date="2009" name="Science">
        <title>Green evolution and dynamic adaptations revealed by genomes of the marine picoeukaryotes Micromonas.</title>
        <authorList>
            <person name="Worden A.Z."/>
            <person name="Lee J.H."/>
            <person name="Mock T."/>
            <person name="Rouze P."/>
            <person name="Simmons M.P."/>
            <person name="Aerts A.L."/>
            <person name="Allen A.E."/>
            <person name="Cuvelier M.L."/>
            <person name="Derelle E."/>
            <person name="Everett M.V."/>
            <person name="Foulon E."/>
            <person name="Grimwood J."/>
            <person name="Gundlach H."/>
            <person name="Henrissat B."/>
            <person name="Napoli C."/>
            <person name="McDonald S.M."/>
            <person name="Parker M.S."/>
            <person name="Rombauts S."/>
            <person name="Salamov A."/>
            <person name="Von Dassow P."/>
            <person name="Badger J.H."/>
            <person name="Coutinho P.M."/>
            <person name="Demir E."/>
            <person name="Dubchak I."/>
            <person name="Gentemann C."/>
            <person name="Eikrem W."/>
            <person name="Gready J.E."/>
            <person name="John U."/>
            <person name="Lanier W."/>
            <person name="Lindquist E.A."/>
            <person name="Lucas S."/>
            <person name="Mayer K.F."/>
            <person name="Moreau H."/>
            <person name="Not F."/>
            <person name="Otillar R."/>
            <person name="Panaud O."/>
            <person name="Pangilinan J."/>
            <person name="Paulsen I."/>
            <person name="Piegu B."/>
            <person name="Poliakov A."/>
            <person name="Robbens S."/>
            <person name="Schmutz J."/>
            <person name="Toulza E."/>
            <person name="Wyss T."/>
            <person name="Zelensky A."/>
            <person name="Zhou K."/>
            <person name="Armbrust E.V."/>
            <person name="Bhattacharya D."/>
            <person name="Goodenough U.W."/>
            <person name="Van de Peer Y."/>
            <person name="Grigoriev I.V."/>
        </authorList>
    </citation>
    <scope>NUCLEOTIDE SEQUENCE [LARGE SCALE GENOMIC DNA]</scope>
    <source>
        <strain evidence="6">RCC299 / NOUM17</strain>
    </source>
</reference>
<keyword evidence="2 3" id="KW-0802">TPR repeat</keyword>
<dbReference type="Gene3D" id="1.25.40.1010">
    <property type="match status" value="1"/>
</dbReference>
<dbReference type="AlphaFoldDB" id="C1FGW6"/>
<keyword evidence="1" id="KW-0677">Repeat</keyword>
<feature type="compositionally biased region" description="Basic and acidic residues" evidence="4">
    <location>
        <begin position="612"/>
        <end position="651"/>
    </location>
</feature>
<protein>
    <submittedName>
        <fullName evidence="5">Uncharacterized protein</fullName>
    </submittedName>
</protein>
<sequence length="849" mass="94107">MSGKKADDGARALSGKEKKEFDNVVRCYETKQHKKGLKSADFVLKKFPNHGETLAMKGLILGNMDRMEEAHELVKLGVRNDMKSHVCWHVYGLVHRADRNYREAIKCYRMALKLDEGNSQILRDLANLQIQVRDLADFTETRRIILKDRAGARQNWMGLAVAKFLQGQHRAAVAVIEKYEDFRAEERGSEPNLAKYEVSEMYLFKAMILEEAGAHEEALAVLDKHSNKLVDVIGVLEQRARLYTALGRGAHAEATLRALIAKNTENHGYYRQLEAVLGLVDGDVAKLEATYDALAVQYPKSDAVRRLPLDFLSGDSFAAAVRKYVVGPIRKGVPSLFRNLKSLYADRAKAAVMGEAFKEIVKALESSGKFPGSDKSEADVAQCLCYARTLLAYHEDKVGDVEGALRTIDSAIASTEPKVLECYLAKASFLKHAGDVVGAMNVANEVREMDRADRYLNSYCVKRMLRAGEYETAEKTVALFTRDGNQASNLFDMQCAWFENEAGRCHQRGGRKNRALKYFTAVRKHYDDMEEDQFDFHQYCLRKNTLRHYVQMLRVEDTLYSRRAYREAARGGVEVYLDLFDNPLPDPAEEEEKMLAAMSKEERQAYRKKLKKAEEKKAKEDAEKKAREEKEAREAEKDGKKKNQVKRKEDPDPNGDALLRTKAPLVEAERLLEPLLRHAADFEDTHLLAFEVFVRKGKLLLALRACNAAVRCSPSSFAARRNVAHLAAIVSSSDAAVKTGAVKTVLHDGVKTLTGGATAVAYAQALVAEARFTLEGALAAEAVKLAGGDAVAASAKVGDLEVPRSVDDAAAAVAALERVGAGADALKAKLAVAFPYCEAFGGAKATKRA</sequence>
<evidence type="ECO:0000256" key="3">
    <source>
        <dbReference type="PROSITE-ProRule" id="PRU00339"/>
    </source>
</evidence>
<dbReference type="InterPro" id="IPR021183">
    <property type="entry name" value="NatA_aux_su"/>
</dbReference>
<evidence type="ECO:0000313" key="5">
    <source>
        <dbReference type="EMBL" id="ACO69721.1"/>
    </source>
</evidence>
<dbReference type="OMA" id="HTAINYD"/>
<dbReference type="Pfam" id="PF12569">
    <property type="entry name" value="NatA_aux_su"/>
    <property type="match status" value="1"/>
</dbReference>
<dbReference type="SMART" id="SM00028">
    <property type="entry name" value="TPR"/>
    <property type="match status" value="4"/>
</dbReference>
<dbReference type="GeneID" id="8247012"/>
<dbReference type="Pfam" id="PF13181">
    <property type="entry name" value="TPR_8"/>
    <property type="match status" value="1"/>
</dbReference>
<dbReference type="PROSITE" id="PS50005">
    <property type="entry name" value="TPR"/>
    <property type="match status" value="1"/>
</dbReference>
<dbReference type="PANTHER" id="PTHR22767:SF2">
    <property type="entry name" value="N(ALPHA)-ACETYLTRANSFERASE 15_16, ISOFORM A"/>
    <property type="match status" value="1"/>
</dbReference>
<evidence type="ECO:0000256" key="1">
    <source>
        <dbReference type="ARBA" id="ARBA00022737"/>
    </source>
</evidence>
<dbReference type="EMBL" id="CP001576">
    <property type="protein sequence ID" value="ACO69721.1"/>
    <property type="molecule type" value="Genomic_DNA"/>
</dbReference>
<evidence type="ECO:0000313" key="6">
    <source>
        <dbReference type="Proteomes" id="UP000002009"/>
    </source>
</evidence>
<accession>C1FGW6</accession>
<evidence type="ECO:0000256" key="2">
    <source>
        <dbReference type="ARBA" id="ARBA00022803"/>
    </source>
</evidence>
<gene>
    <name evidence="5" type="ORF">MICPUN_61872</name>
</gene>
<dbReference type="PIRSF" id="PIRSF000422">
    <property type="entry name" value="N-terminal-AcTrfase-A_aux_su"/>
    <property type="match status" value="1"/>
</dbReference>
<dbReference type="InParanoid" id="C1FGW6"/>
<dbReference type="FunCoup" id="C1FGW6">
    <property type="interactions" value="1925"/>
</dbReference>
<dbReference type="InterPro" id="IPR011990">
    <property type="entry name" value="TPR-like_helical_dom_sf"/>
</dbReference>
<dbReference type="Proteomes" id="UP000002009">
    <property type="component" value="Chromosome 10"/>
</dbReference>
<dbReference type="STRING" id="296587.C1FGW6"/>
<proteinExistence type="predicted"/>
<organism evidence="5 6">
    <name type="scientific">Micromonas commoda (strain RCC299 / NOUM17 / CCMP2709)</name>
    <name type="common">Picoplanktonic green alga</name>
    <dbReference type="NCBI Taxonomy" id="296587"/>
    <lineage>
        <taxon>Eukaryota</taxon>
        <taxon>Viridiplantae</taxon>
        <taxon>Chlorophyta</taxon>
        <taxon>Mamiellophyceae</taxon>
        <taxon>Mamiellales</taxon>
        <taxon>Mamiellaceae</taxon>
        <taxon>Micromonas</taxon>
    </lineage>
</organism>
<name>C1FGW6_MICCC</name>
<dbReference type="eggNOG" id="KOG1156">
    <property type="taxonomic scope" value="Eukaryota"/>
</dbReference>
<keyword evidence="6" id="KW-1185">Reference proteome</keyword>
<dbReference type="KEGG" id="mis:MICPUN_61872"/>
<dbReference type="Gene3D" id="1.25.40.1040">
    <property type="match status" value="1"/>
</dbReference>
<dbReference type="FunFam" id="1.25.40.1040:FF:000003">
    <property type="entry name" value="N-terminal acetyltransferase A, auxiliary subunit"/>
    <property type="match status" value="1"/>
</dbReference>
<feature type="repeat" description="TPR" evidence="3">
    <location>
        <begin position="85"/>
        <end position="118"/>
    </location>
</feature>
<dbReference type="SUPFAM" id="SSF48452">
    <property type="entry name" value="TPR-like"/>
    <property type="match status" value="4"/>
</dbReference>
<evidence type="ECO:0000256" key="4">
    <source>
        <dbReference type="SAM" id="MobiDB-lite"/>
    </source>
</evidence>
<dbReference type="PANTHER" id="PTHR22767">
    <property type="entry name" value="N-TERMINAL ACETYLTRANSFERASE-RELATED"/>
    <property type="match status" value="1"/>
</dbReference>
<dbReference type="InterPro" id="IPR019734">
    <property type="entry name" value="TPR_rpt"/>
</dbReference>
<dbReference type="RefSeq" id="XP_002508463.1">
    <property type="nucleotide sequence ID" value="XM_002508417.1"/>
</dbReference>
<dbReference type="GO" id="GO:0005737">
    <property type="term" value="C:cytoplasm"/>
    <property type="evidence" value="ECO:0007669"/>
    <property type="project" value="TreeGrafter"/>
</dbReference>
<dbReference type="OrthoDB" id="10263032at2759"/>
<feature type="region of interest" description="Disordered" evidence="4">
    <location>
        <begin position="606"/>
        <end position="660"/>
    </location>
</feature>